<reference evidence="1" key="2">
    <citation type="journal article" date="2020" name="Nat. Commun.">
        <title>Large-scale genome sequencing of mycorrhizal fungi provides insights into the early evolution of symbiotic traits.</title>
        <authorList>
            <person name="Miyauchi S."/>
            <person name="Kiss E."/>
            <person name="Kuo A."/>
            <person name="Drula E."/>
            <person name="Kohler A."/>
            <person name="Sanchez-Garcia M."/>
            <person name="Morin E."/>
            <person name="Andreopoulos B."/>
            <person name="Barry K.W."/>
            <person name="Bonito G."/>
            <person name="Buee M."/>
            <person name="Carver A."/>
            <person name="Chen C."/>
            <person name="Cichocki N."/>
            <person name="Clum A."/>
            <person name="Culley D."/>
            <person name="Crous P.W."/>
            <person name="Fauchery L."/>
            <person name="Girlanda M."/>
            <person name="Hayes R.D."/>
            <person name="Keri Z."/>
            <person name="LaButti K."/>
            <person name="Lipzen A."/>
            <person name="Lombard V."/>
            <person name="Magnuson J."/>
            <person name="Maillard F."/>
            <person name="Murat C."/>
            <person name="Nolan M."/>
            <person name="Ohm R.A."/>
            <person name="Pangilinan J."/>
            <person name="Pereira M.F."/>
            <person name="Perotto S."/>
            <person name="Peter M."/>
            <person name="Pfister S."/>
            <person name="Riley R."/>
            <person name="Sitrit Y."/>
            <person name="Stielow J.B."/>
            <person name="Szollosi G."/>
            <person name="Zifcakova L."/>
            <person name="Stursova M."/>
            <person name="Spatafora J.W."/>
            <person name="Tedersoo L."/>
            <person name="Vaario L.M."/>
            <person name="Yamada A."/>
            <person name="Yan M."/>
            <person name="Wang P."/>
            <person name="Xu J."/>
            <person name="Bruns T."/>
            <person name="Baldrian P."/>
            <person name="Vilgalys R."/>
            <person name="Dunand C."/>
            <person name="Henrissat B."/>
            <person name="Grigoriev I.V."/>
            <person name="Hibbett D."/>
            <person name="Nagy L.G."/>
            <person name="Martin F.M."/>
        </authorList>
    </citation>
    <scope>NUCLEOTIDE SEQUENCE</scope>
    <source>
        <strain evidence="1">P2</strain>
    </source>
</reference>
<proteinExistence type="predicted"/>
<dbReference type="Proteomes" id="UP000886501">
    <property type="component" value="Unassembled WGS sequence"/>
</dbReference>
<keyword evidence="2" id="KW-1185">Reference proteome</keyword>
<gene>
    <name evidence="1" type="ORF">BDM02DRAFT_3228045</name>
</gene>
<dbReference type="EMBL" id="MU117992">
    <property type="protein sequence ID" value="KAF9649866.1"/>
    <property type="molecule type" value="Genomic_DNA"/>
</dbReference>
<reference evidence="1" key="1">
    <citation type="submission" date="2019-10" db="EMBL/GenBank/DDBJ databases">
        <authorList>
            <consortium name="DOE Joint Genome Institute"/>
            <person name="Kuo A."/>
            <person name="Miyauchi S."/>
            <person name="Kiss E."/>
            <person name="Drula E."/>
            <person name="Kohler A."/>
            <person name="Sanchez-Garcia M."/>
            <person name="Andreopoulos B."/>
            <person name="Barry K.W."/>
            <person name="Bonito G."/>
            <person name="Buee M."/>
            <person name="Carver A."/>
            <person name="Chen C."/>
            <person name="Cichocki N."/>
            <person name="Clum A."/>
            <person name="Culley D."/>
            <person name="Crous P.W."/>
            <person name="Fauchery L."/>
            <person name="Girlanda M."/>
            <person name="Hayes R."/>
            <person name="Keri Z."/>
            <person name="Labutti K."/>
            <person name="Lipzen A."/>
            <person name="Lombard V."/>
            <person name="Magnuson J."/>
            <person name="Maillard F."/>
            <person name="Morin E."/>
            <person name="Murat C."/>
            <person name="Nolan M."/>
            <person name="Ohm R."/>
            <person name="Pangilinan J."/>
            <person name="Pereira M."/>
            <person name="Perotto S."/>
            <person name="Peter M."/>
            <person name="Riley R."/>
            <person name="Sitrit Y."/>
            <person name="Stielow B."/>
            <person name="Szollosi G."/>
            <person name="Zifcakova L."/>
            <person name="Stursova M."/>
            <person name="Spatafora J.W."/>
            <person name="Tedersoo L."/>
            <person name="Vaario L.-M."/>
            <person name="Yamada A."/>
            <person name="Yan M."/>
            <person name="Wang P."/>
            <person name="Xu J."/>
            <person name="Bruns T."/>
            <person name="Baldrian P."/>
            <person name="Vilgalys R."/>
            <person name="Henrissat B."/>
            <person name="Grigoriev I.V."/>
            <person name="Hibbett D."/>
            <person name="Nagy L.G."/>
            <person name="Martin F.M."/>
        </authorList>
    </citation>
    <scope>NUCLEOTIDE SEQUENCE</scope>
    <source>
        <strain evidence="1">P2</strain>
    </source>
</reference>
<accession>A0ACB6ZJL6</accession>
<sequence length="510" mass="54608">MDRYGEGYNSYSWHQATVLVIVPYDTVEEDVVVVIEGNHLVAGVVGQTPLIKGKLYGAIDTTSTTWQLEHRGSRGNGIRQRTTSSTSTVSSQSSFALISDVEFSSSFADSTQTSDAEDLNSTSTTSVSSPVIPEVSPWLSPAWENNNLPASSAPRLHPLSASGLSSPGAAGRIPFNTNPSLASSYSSMDSLNARSGRLLTLYLDKAEPGIWPSLIVGPVPEAMSSLQLYPYGGDAEVEKQYNIDPSSLALLGLELLDIRKDKEEAFEHFIRAYYHGRNPSAVMKLVAYYFPLTAVFDPTPTPTSETYVPPVKGAVAYHHYCMGGGTGLARLYVEAGSLYLEGAAAILLSSTYSALSSIRSSTSTVQADGGIAGWRRDRDFARKYFERARTLDPDLEVPVVPPEVGEELGSGTELLMPSIEIKTTVGAKSTPTDGSTTGKTRRRTGTVLGRGMEDSEILASSVVKESSTMSTGYEDVDSPWYLIIPGLVGAGTALLVVTAIGLSSWRRSQG</sequence>
<evidence type="ECO:0000313" key="1">
    <source>
        <dbReference type="EMBL" id="KAF9649866.1"/>
    </source>
</evidence>
<name>A0ACB6ZJL6_THEGA</name>
<evidence type="ECO:0000313" key="2">
    <source>
        <dbReference type="Proteomes" id="UP000886501"/>
    </source>
</evidence>
<comment type="caution">
    <text evidence="1">The sequence shown here is derived from an EMBL/GenBank/DDBJ whole genome shotgun (WGS) entry which is preliminary data.</text>
</comment>
<protein>
    <submittedName>
        <fullName evidence="1">Uncharacterized protein</fullName>
    </submittedName>
</protein>
<organism evidence="1 2">
    <name type="scientific">Thelephora ganbajun</name>
    <name type="common">Ganba fungus</name>
    <dbReference type="NCBI Taxonomy" id="370292"/>
    <lineage>
        <taxon>Eukaryota</taxon>
        <taxon>Fungi</taxon>
        <taxon>Dikarya</taxon>
        <taxon>Basidiomycota</taxon>
        <taxon>Agaricomycotina</taxon>
        <taxon>Agaricomycetes</taxon>
        <taxon>Thelephorales</taxon>
        <taxon>Thelephoraceae</taxon>
        <taxon>Thelephora</taxon>
    </lineage>
</organism>